<evidence type="ECO:0000313" key="3">
    <source>
        <dbReference type="EMBL" id="RHW39918.1"/>
    </source>
</evidence>
<name>A0A396SHZ1_9BACL</name>
<feature type="region of interest" description="Disordered" evidence="1">
    <location>
        <begin position="205"/>
        <end position="249"/>
    </location>
</feature>
<dbReference type="InterPro" id="IPR013974">
    <property type="entry name" value="SAF"/>
</dbReference>
<accession>A0A396SHZ1</accession>
<evidence type="ECO:0000256" key="1">
    <source>
        <dbReference type="SAM" id="MobiDB-lite"/>
    </source>
</evidence>
<protein>
    <submittedName>
        <fullName evidence="3">Flp pilus assembly protein CpaB</fullName>
    </submittedName>
</protein>
<feature type="domain" description="SAF" evidence="2">
    <location>
        <begin position="41"/>
        <end position="103"/>
    </location>
</feature>
<dbReference type="OrthoDB" id="2989382at2"/>
<organism evidence="3 4">
    <name type="scientific">Ureibacillus yapensis</name>
    <dbReference type="NCBI Taxonomy" id="2304605"/>
    <lineage>
        <taxon>Bacteria</taxon>
        <taxon>Bacillati</taxon>
        <taxon>Bacillota</taxon>
        <taxon>Bacilli</taxon>
        <taxon>Bacillales</taxon>
        <taxon>Caryophanaceae</taxon>
        <taxon>Ureibacillus</taxon>
    </lineage>
</organism>
<reference evidence="3 4" key="1">
    <citation type="submission" date="2018-08" db="EMBL/GenBank/DDBJ databases">
        <title>Lysinibacillus sp. YLB-03 draft genome sequence.</title>
        <authorList>
            <person name="Yu L."/>
        </authorList>
    </citation>
    <scope>NUCLEOTIDE SEQUENCE [LARGE SCALE GENOMIC DNA]</scope>
    <source>
        <strain evidence="3 4">YLB-03</strain>
    </source>
</reference>
<dbReference type="RefSeq" id="WP_118874928.1">
    <property type="nucleotide sequence ID" value="NZ_QWEI01000001.1"/>
</dbReference>
<proteinExistence type="predicted"/>
<dbReference type="AlphaFoldDB" id="A0A396SHZ1"/>
<sequence>MLEAKRRAAIFLILAFLLAAVAGYLVLEKVKQLNAELGGMVEIYVSNGDIPARTLLQSNQITKMEIPQKFLTESHITSESEIIGQVSVVPLNEGDIITNNMLKNYSNLQNENNRLVALYRTDNIQFDQEVAALDRVDIIVSTEANGKKQTKLFMKDVSVAYASGTAENFAGVAVEVSSEDATKLIHMQNYAEHIRVLKANVGQELAATEEKPKAAEKTKSPAKPQDAEAKAKAKEASDSKQTESSDGNS</sequence>
<keyword evidence="4" id="KW-1185">Reference proteome</keyword>
<dbReference type="CDD" id="cd11614">
    <property type="entry name" value="SAF_CpaB_FlgA_like"/>
    <property type="match status" value="1"/>
</dbReference>
<feature type="compositionally biased region" description="Basic and acidic residues" evidence="1">
    <location>
        <begin position="208"/>
        <end position="243"/>
    </location>
</feature>
<evidence type="ECO:0000313" key="4">
    <source>
        <dbReference type="Proteomes" id="UP000265692"/>
    </source>
</evidence>
<dbReference type="InterPro" id="IPR017585">
    <property type="entry name" value="SAF_FlgA"/>
</dbReference>
<dbReference type="Gene3D" id="3.90.1210.10">
    <property type="entry name" value="Antifreeze-like/N-acetylneuraminic acid synthase C-terminal domain"/>
    <property type="match status" value="1"/>
</dbReference>
<dbReference type="SMART" id="SM00858">
    <property type="entry name" value="SAF"/>
    <property type="match status" value="1"/>
</dbReference>
<gene>
    <name evidence="3" type="ORF">D1B33_03470</name>
</gene>
<dbReference type="EMBL" id="QWEI01000001">
    <property type="protein sequence ID" value="RHW39918.1"/>
    <property type="molecule type" value="Genomic_DNA"/>
</dbReference>
<dbReference type="Proteomes" id="UP000265692">
    <property type="component" value="Unassembled WGS sequence"/>
</dbReference>
<comment type="caution">
    <text evidence="3">The sequence shown here is derived from an EMBL/GenBank/DDBJ whole genome shotgun (WGS) entry which is preliminary data.</text>
</comment>
<dbReference type="Pfam" id="PF13144">
    <property type="entry name" value="ChapFlgA"/>
    <property type="match status" value="1"/>
</dbReference>
<evidence type="ECO:0000259" key="2">
    <source>
        <dbReference type="SMART" id="SM00858"/>
    </source>
</evidence>